<dbReference type="InterPro" id="IPR028983">
    <property type="entry name" value="PA2201-like_C"/>
</dbReference>
<reference evidence="2 3" key="1">
    <citation type="submission" date="2019-09" db="EMBL/GenBank/DDBJ databases">
        <authorList>
            <person name="Chandra G."/>
            <person name="Truman W A."/>
        </authorList>
    </citation>
    <scope>NUCLEOTIDE SEQUENCE [LARGE SCALE GENOMIC DNA]</scope>
    <source>
        <strain evidence="2">PS655</strain>
    </source>
</reference>
<dbReference type="Proteomes" id="UP000327167">
    <property type="component" value="Unassembled WGS sequence"/>
</dbReference>
<evidence type="ECO:0000313" key="3">
    <source>
        <dbReference type="Proteomes" id="UP000327167"/>
    </source>
</evidence>
<evidence type="ECO:0000313" key="2">
    <source>
        <dbReference type="EMBL" id="VVM90702.1"/>
    </source>
</evidence>
<organism evidence="2 3">
    <name type="scientific">Pseudomonas fluorescens</name>
    <dbReference type="NCBI Taxonomy" id="294"/>
    <lineage>
        <taxon>Bacteria</taxon>
        <taxon>Pseudomonadati</taxon>
        <taxon>Pseudomonadota</taxon>
        <taxon>Gammaproteobacteria</taxon>
        <taxon>Pseudomonadales</taxon>
        <taxon>Pseudomonadaceae</taxon>
        <taxon>Pseudomonas</taxon>
    </lineage>
</organism>
<dbReference type="SUPFAM" id="SSF140731">
    <property type="entry name" value="PA2201 C-terminal domain-like"/>
    <property type="match status" value="1"/>
</dbReference>
<gene>
    <name evidence="2" type="ORF">PS655_02802</name>
</gene>
<accession>A0A5E6TDW9</accession>
<proteinExistence type="predicted"/>
<feature type="domain" description="PoNi C-terminal" evidence="1">
    <location>
        <begin position="142"/>
        <end position="246"/>
    </location>
</feature>
<dbReference type="InterPro" id="IPR015025">
    <property type="entry name" value="PoNi_C"/>
</dbReference>
<name>A0A5E6TDW9_PSEFL</name>
<dbReference type="Pfam" id="PF08929">
    <property type="entry name" value="PoNi_C"/>
    <property type="match status" value="1"/>
</dbReference>
<dbReference type="EMBL" id="CABVHJ010000008">
    <property type="protein sequence ID" value="VVM90702.1"/>
    <property type="molecule type" value="Genomic_DNA"/>
</dbReference>
<dbReference type="Gene3D" id="1.10.3920.10">
    <property type="entry name" value="PA2201 C-terminal domain-like"/>
    <property type="match status" value="1"/>
</dbReference>
<protein>
    <recommendedName>
        <fullName evidence="1">PoNi C-terminal domain-containing protein</fullName>
    </recommendedName>
</protein>
<sequence>MKTKQNLLNDAQYAEFLAYSVDTEEFWKNNTFESDSPEQEASLRANHFKTVALKKLLISYTAGVDIPELEPLLEDLISKYEVRQQKLAAFEQIANISPLAIDSWLDEYEECVQVISLCVLLHRTDLLKRFISLVDNAGFKGEDALYEDLLCKVLPDRDDVDEWFHDVYTPLIQAIYADEKEEASELLLTYCKQWYPAFRHAPWHDAHLQGEDGNYVGYWAFEAGAVAFLYGIDDHAVDHMVYPKDLVDYARNHQSPRMTQVGRIVAGDACSRTGYWFTPAQANSRRHFQQGELMPKINDSRWGDTLWYWSGEA</sequence>
<dbReference type="RefSeq" id="WP_150650736.1">
    <property type="nucleotide sequence ID" value="NZ_CABVHJ010000008.1"/>
</dbReference>
<evidence type="ECO:0000259" key="1">
    <source>
        <dbReference type="Pfam" id="PF08929"/>
    </source>
</evidence>
<dbReference type="AlphaFoldDB" id="A0A5E6TDW9"/>